<dbReference type="CDD" id="cd11344">
    <property type="entry name" value="AmyAc_GlgE_like"/>
    <property type="match status" value="1"/>
</dbReference>
<dbReference type="InterPro" id="IPR017853">
    <property type="entry name" value="GH"/>
</dbReference>
<dbReference type="GO" id="GO:0016758">
    <property type="term" value="F:hexosyltransferase activity"/>
    <property type="evidence" value="ECO:0007669"/>
    <property type="project" value="UniProtKB-UniRule"/>
</dbReference>
<comment type="function">
    <text evidence="6">Maltosyltransferase that uses maltose 1-phosphate (M1P) as the sugar donor to elongate linear or branched alpha-(1-&gt;4)-glucans. Is involved in a branched alpha-glucan biosynthetic pathway from trehalose, together with TreS, Mak and GlgB.</text>
</comment>
<evidence type="ECO:0000256" key="4">
    <source>
        <dbReference type="ARBA" id="ARBA00023277"/>
    </source>
</evidence>
<comment type="catalytic activity">
    <reaction evidence="5 6">
        <text>alpha-maltose 1-phosphate + [(1-&gt;4)-alpha-D-glucosyl](n) = [(1-&gt;4)-alpha-D-glucosyl](n+2) + phosphate</text>
        <dbReference type="Rhea" id="RHEA:42692"/>
        <dbReference type="Rhea" id="RHEA-COMP:9584"/>
        <dbReference type="Rhea" id="RHEA-COMP:10183"/>
        <dbReference type="ChEBI" id="CHEBI:15444"/>
        <dbReference type="ChEBI" id="CHEBI:43474"/>
        <dbReference type="ChEBI" id="CHEBI:63576"/>
        <dbReference type="EC" id="2.4.99.16"/>
    </reaction>
</comment>
<dbReference type="HAMAP" id="MF_02124">
    <property type="entry name" value="GlgE"/>
    <property type="match status" value="1"/>
</dbReference>
<dbReference type="Proteomes" id="UP000199533">
    <property type="component" value="Unassembled WGS sequence"/>
</dbReference>
<dbReference type="Gene3D" id="2.60.40.10">
    <property type="entry name" value="Immunoglobulins"/>
    <property type="match status" value="1"/>
</dbReference>
<dbReference type="EMBL" id="FOSP01000013">
    <property type="protein sequence ID" value="SFK72406.1"/>
    <property type="molecule type" value="Genomic_DNA"/>
</dbReference>
<dbReference type="STRING" id="52441.SAMN05216302_101373"/>
<evidence type="ECO:0000259" key="7">
    <source>
        <dbReference type="SMART" id="SM00642"/>
    </source>
</evidence>
<reference evidence="9" key="1">
    <citation type="submission" date="2016-10" db="EMBL/GenBank/DDBJ databases">
        <authorList>
            <person name="Varghese N."/>
            <person name="Submissions S."/>
        </authorList>
    </citation>
    <scope>NUCLEOTIDE SEQUENCE [LARGE SCALE GENOMIC DNA]</scope>
    <source>
        <strain evidence="9">Nm69</strain>
    </source>
</reference>
<dbReference type="AlphaFoldDB" id="A0A1I4BWL5"/>
<keyword evidence="3 6" id="KW-0808">Transferase</keyword>
<gene>
    <name evidence="6" type="primary">glgE</name>
    <name evidence="8" type="ORF">SAMN05216302_101373</name>
</gene>
<dbReference type="InterPro" id="IPR006047">
    <property type="entry name" value="GH13_cat_dom"/>
</dbReference>
<dbReference type="GO" id="GO:0004553">
    <property type="term" value="F:hydrolase activity, hydrolyzing O-glycosyl compounds"/>
    <property type="evidence" value="ECO:0007669"/>
    <property type="project" value="InterPro"/>
</dbReference>
<dbReference type="SMART" id="SM00642">
    <property type="entry name" value="Aamy"/>
    <property type="match status" value="1"/>
</dbReference>
<evidence type="ECO:0000313" key="8">
    <source>
        <dbReference type="EMBL" id="SFK72406.1"/>
    </source>
</evidence>
<dbReference type="SUPFAM" id="SSF51445">
    <property type="entry name" value="(Trans)glycosidases"/>
    <property type="match status" value="1"/>
</dbReference>
<feature type="binding site" evidence="6">
    <location>
        <begin position="525"/>
        <end position="526"/>
    </location>
    <ligand>
        <name>alpha-maltose 1-phosphate</name>
        <dbReference type="ChEBI" id="CHEBI:63576"/>
    </ligand>
</feature>
<dbReference type="InterPro" id="IPR013783">
    <property type="entry name" value="Ig-like_fold"/>
</dbReference>
<protein>
    <recommendedName>
        <fullName evidence="6">Alpha-1,4-glucan:maltose-1-phosphate maltosyltransferase</fullName>
        <shortName evidence="6">GMPMT</shortName>
        <ecNumber evidence="6">2.4.99.16</ecNumber>
    </recommendedName>
    <alternativeName>
        <fullName evidence="6">(1-&gt;4)-alpha-D-glucan:maltose-1-phosphate alpha-D-maltosyltransferase</fullName>
    </alternativeName>
</protein>
<keyword evidence="2 6" id="KW-0328">Glycosyltransferase</keyword>
<dbReference type="Gene3D" id="3.20.20.80">
    <property type="entry name" value="Glycosidases"/>
    <property type="match status" value="1"/>
</dbReference>
<dbReference type="Pfam" id="PF11896">
    <property type="entry name" value="GlgE_dom_N_S"/>
    <property type="match status" value="1"/>
</dbReference>
<keyword evidence="4 6" id="KW-0119">Carbohydrate metabolism</keyword>
<feature type="active site" description="Proton donor" evidence="6">
    <location>
        <position position="412"/>
    </location>
</feature>
<dbReference type="OrthoDB" id="9805159at2"/>
<evidence type="ECO:0000256" key="2">
    <source>
        <dbReference type="ARBA" id="ARBA00022676"/>
    </source>
</evidence>
<feature type="binding site" evidence="6">
    <location>
        <position position="252"/>
    </location>
    <ligand>
        <name>alpha-maltose 1-phosphate</name>
        <dbReference type="ChEBI" id="CHEBI:63576"/>
    </ligand>
</feature>
<feature type="site" description="Transition state stabilizer" evidence="6">
    <location>
        <position position="470"/>
    </location>
</feature>
<dbReference type="PANTHER" id="PTHR47786:SF2">
    <property type="entry name" value="GLYCOSYL HYDROLASE FAMILY 13 CATALYTIC DOMAIN-CONTAINING PROTEIN"/>
    <property type="match status" value="1"/>
</dbReference>
<evidence type="ECO:0000313" key="9">
    <source>
        <dbReference type="Proteomes" id="UP000199533"/>
    </source>
</evidence>
<dbReference type="InterPro" id="IPR049171">
    <property type="entry name" value="GLGE_C"/>
</dbReference>
<dbReference type="InterPro" id="IPR026585">
    <property type="entry name" value="GlgE"/>
</dbReference>
<dbReference type="GO" id="GO:0030979">
    <property type="term" value="P:alpha-glucan biosynthetic process"/>
    <property type="evidence" value="ECO:0007669"/>
    <property type="project" value="UniProtKB-UniRule"/>
</dbReference>
<dbReference type="EC" id="2.4.99.16" evidence="6"/>
<organism evidence="8 9">
    <name type="scientific">Nitrosomonas aestuarii</name>
    <dbReference type="NCBI Taxonomy" id="52441"/>
    <lineage>
        <taxon>Bacteria</taxon>
        <taxon>Pseudomonadati</taxon>
        <taxon>Pseudomonadota</taxon>
        <taxon>Betaproteobacteria</taxon>
        <taxon>Nitrosomonadales</taxon>
        <taxon>Nitrosomonadaceae</taxon>
        <taxon>Nitrosomonas</taxon>
    </lineage>
</organism>
<accession>A0A1I4BWL5</accession>
<sequence>MVHNLPKEGRRRVVVERVMPQINGGRFPIKRTVGESVVVEADVFTDGHDHIQCQLQYRNENSAQWHTVLMKPLGNDRWQGSFPVRDLGRYLYTVAARIDHFLSWRHDLTRRIEPEDIDIALLVGAELIEAAARHASGEDAKKLQQAARILNDNDDRHTRMDVAMGEELAQLMARNADLLLATVYDHTLVVVVDPELARFGAWYETFPRSCSEQSDCHGTFADCEARLPYIAEMGFDVLYLPPIHPIGHTKRKGRNNTLIAYESDTGSPWAIGSKEGGHLSVHPELGTLGEFRSLVTRARDHGLEIALDIAFQCSPDHPYVTEHPAWFRHRPDGSVQYAENPPKKYEDIYPFDFETADWQGLWVELEDVFRFWIEQGVRIFRVDNPHTKSFYFWEWLIANIKRDHPETIFLAEAFTRPKVLHYLAKLGFSQSYNYFPWRNTKHELTEYLVQLAHGPEREYLRPNLWPNTPDILTEYLQFGGRPAFMIRLALAATLGASYGIYGPAFELFENTPRKPGSEEYLNSEKYQIRNWELNRHDSLKDYVARINRIRKENPALQHNRTLQFQSVDNDSLICYSKTTEDLTNIVLVVVNLDPHHTQSGWVDIPLDTFGLEAGRSYQVHDLLSNARFIWNGPRNYVELQPHVVPAHIFRLRRRVRSEQDFDYYL</sequence>
<dbReference type="RefSeq" id="WP_090699605.1">
    <property type="nucleotide sequence ID" value="NZ_FOSP01000013.1"/>
</dbReference>
<dbReference type="Gene3D" id="1.20.58.80">
    <property type="entry name" value="Phosphotransferase system, lactose/cellobiose-type IIA subunit"/>
    <property type="match status" value="1"/>
</dbReference>
<dbReference type="InterPro" id="IPR021828">
    <property type="entry name" value="GlgE_dom_N/S"/>
</dbReference>
<comment type="subunit">
    <text evidence="1 6">Homodimer.</text>
</comment>
<feature type="active site" description="Nucleophile" evidence="6">
    <location>
        <position position="383"/>
    </location>
</feature>
<name>A0A1I4BWL5_9PROT</name>
<evidence type="ECO:0000256" key="1">
    <source>
        <dbReference type="ARBA" id="ARBA00011738"/>
    </source>
</evidence>
<dbReference type="PANTHER" id="PTHR47786">
    <property type="entry name" value="ALPHA-1,4-GLUCAN:MALTOSE-1-PHOSPHATE MALTOSYLTRANSFERASE"/>
    <property type="match status" value="1"/>
</dbReference>
<dbReference type="Gene3D" id="2.60.40.1180">
    <property type="entry name" value="Golgi alpha-mannosidase II"/>
    <property type="match status" value="1"/>
</dbReference>
<feature type="binding site" evidence="6">
    <location>
        <position position="347"/>
    </location>
    <ligand>
        <name>alpha-maltose 1-phosphate</name>
        <dbReference type="ChEBI" id="CHEBI:63576"/>
    </ligand>
</feature>
<feature type="binding site" evidence="6">
    <location>
        <position position="384"/>
    </location>
    <ligand>
        <name>alpha-maltose 1-phosphate</name>
        <dbReference type="ChEBI" id="CHEBI:63576"/>
    </ligand>
</feature>
<dbReference type="Pfam" id="PF21702">
    <property type="entry name" value="GLGE_C"/>
    <property type="match status" value="1"/>
</dbReference>
<evidence type="ECO:0000256" key="6">
    <source>
        <dbReference type="HAMAP-Rule" id="MF_02124"/>
    </source>
</evidence>
<dbReference type="InterPro" id="IPR013780">
    <property type="entry name" value="Glyco_hydro_b"/>
</dbReference>
<keyword evidence="9" id="KW-1185">Reference proteome</keyword>
<evidence type="ECO:0000256" key="3">
    <source>
        <dbReference type="ARBA" id="ARBA00022679"/>
    </source>
</evidence>
<feature type="binding site" evidence="6">
    <location>
        <position position="312"/>
    </location>
    <ligand>
        <name>alpha-maltose 1-phosphate</name>
        <dbReference type="ChEBI" id="CHEBI:63576"/>
    </ligand>
</feature>
<feature type="domain" description="Glycosyl hydrolase family 13 catalytic" evidence="7">
    <location>
        <begin position="200"/>
        <end position="550"/>
    </location>
</feature>
<comment type="similarity">
    <text evidence="6">Belongs to the glycosyl hydrolase 13 family. GlgE subfamily.</text>
</comment>
<proteinExistence type="inferred from homology"/>
<evidence type="ECO:0000256" key="5">
    <source>
        <dbReference type="ARBA" id="ARBA00048735"/>
    </source>
</evidence>